<dbReference type="EMBL" id="LXQA011275100">
    <property type="protein sequence ID" value="MCI91542.1"/>
    <property type="molecule type" value="Genomic_DNA"/>
</dbReference>
<proteinExistence type="predicted"/>
<keyword evidence="2" id="KW-1185">Reference proteome</keyword>
<protein>
    <submittedName>
        <fullName evidence="1">Uncharacterized protein</fullName>
    </submittedName>
</protein>
<accession>A0A392VVQ6</accession>
<dbReference type="AlphaFoldDB" id="A0A392VVQ6"/>
<reference evidence="1 2" key="1">
    <citation type="journal article" date="2018" name="Front. Plant Sci.">
        <title>Red Clover (Trifolium pratense) and Zigzag Clover (T. medium) - A Picture of Genomic Similarities and Differences.</title>
        <authorList>
            <person name="Dluhosova J."/>
            <person name="Istvanek J."/>
            <person name="Nedelnik J."/>
            <person name="Repkova J."/>
        </authorList>
    </citation>
    <scope>NUCLEOTIDE SEQUENCE [LARGE SCALE GENOMIC DNA]</scope>
    <source>
        <strain evidence="2">cv. 10/8</strain>
        <tissue evidence="1">Leaf</tissue>
    </source>
</reference>
<feature type="non-terminal residue" evidence="1">
    <location>
        <position position="32"/>
    </location>
</feature>
<evidence type="ECO:0000313" key="1">
    <source>
        <dbReference type="EMBL" id="MCI91542.1"/>
    </source>
</evidence>
<dbReference type="Proteomes" id="UP000265520">
    <property type="component" value="Unassembled WGS sequence"/>
</dbReference>
<sequence>MMARWSLEFTAVLCGGFGSETVKEKIRRSSVR</sequence>
<evidence type="ECO:0000313" key="2">
    <source>
        <dbReference type="Proteomes" id="UP000265520"/>
    </source>
</evidence>
<comment type="caution">
    <text evidence="1">The sequence shown here is derived from an EMBL/GenBank/DDBJ whole genome shotgun (WGS) entry which is preliminary data.</text>
</comment>
<organism evidence="1 2">
    <name type="scientific">Trifolium medium</name>
    <dbReference type="NCBI Taxonomy" id="97028"/>
    <lineage>
        <taxon>Eukaryota</taxon>
        <taxon>Viridiplantae</taxon>
        <taxon>Streptophyta</taxon>
        <taxon>Embryophyta</taxon>
        <taxon>Tracheophyta</taxon>
        <taxon>Spermatophyta</taxon>
        <taxon>Magnoliopsida</taxon>
        <taxon>eudicotyledons</taxon>
        <taxon>Gunneridae</taxon>
        <taxon>Pentapetalae</taxon>
        <taxon>rosids</taxon>
        <taxon>fabids</taxon>
        <taxon>Fabales</taxon>
        <taxon>Fabaceae</taxon>
        <taxon>Papilionoideae</taxon>
        <taxon>50 kb inversion clade</taxon>
        <taxon>NPAAA clade</taxon>
        <taxon>Hologalegina</taxon>
        <taxon>IRL clade</taxon>
        <taxon>Trifolieae</taxon>
        <taxon>Trifolium</taxon>
    </lineage>
</organism>
<name>A0A392VVQ6_9FABA</name>